<evidence type="ECO:0000313" key="3">
    <source>
        <dbReference type="Proteomes" id="UP001500603"/>
    </source>
</evidence>
<name>A0ABP9KNA8_9NOCA</name>
<dbReference type="Proteomes" id="UP001500603">
    <property type="component" value="Unassembled WGS sequence"/>
</dbReference>
<reference evidence="3" key="1">
    <citation type="journal article" date="2019" name="Int. J. Syst. Evol. Microbiol.">
        <title>The Global Catalogue of Microorganisms (GCM) 10K type strain sequencing project: providing services to taxonomists for standard genome sequencing and annotation.</title>
        <authorList>
            <consortium name="The Broad Institute Genomics Platform"/>
            <consortium name="The Broad Institute Genome Sequencing Center for Infectious Disease"/>
            <person name="Wu L."/>
            <person name="Ma J."/>
        </authorList>
    </citation>
    <scope>NUCLEOTIDE SEQUENCE [LARGE SCALE GENOMIC DNA]</scope>
    <source>
        <strain evidence="3">JCM 18298</strain>
    </source>
</reference>
<keyword evidence="1" id="KW-1133">Transmembrane helix</keyword>
<dbReference type="InterPro" id="IPR038765">
    <property type="entry name" value="Papain-like_cys_pep_sf"/>
</dbReference>
<keyword evidence="1" id="KW-0812">Transmembrane</keyword>
<dbReference type="RefSeq" id="WP_345497775.1">
    <property type="nucleotide sequence ID" value="NZ_BAABJM010000005.1"/>
</dbReference>
<accession>A0ABP9KNA8</accession>
<comment type="caution">
    <text evidence="2">The sequence shown here is derived from an EMBL/GenBank/DDBJ whole genome shotgun (WGS) entry which is preliminary data.</text>
</comment>
<keyword evidence="1" id="KW-0472">Membrane</keyword>
<protein>
    <submittedName>
        <fullName evidence="2">Uncharacterized protein</fullName>
    </submittedName>
</protein>
<sequence length="287" mass="29484">MLRRYLFLALVPAWVWLLIAIVVAFLGISMVVVLIAGTTTSSLATDFSYQCDSAVGPDPSSTVQEQPLPERAVARETAALGPSTAPTTNPYAALEIEQGDANVTDWQRSCVSAMSEAPYQLPSLLDPNTGSAAECARELALREAISGANTDSATMVRSVIYRASNASVTGRCAQSAGTGVDAGAETAAGLAPETGRESCGQVAGSSVVVLPSTVAAQGVCGQRVAISAVSPGDLIFWDYRAHRPTRVGIAVGGSAMVTGDPATATMTEQAIPADPDVRVKRVLGGAT</sequence>
<gene>
    <name evidence="2" type="ORF">GCM10023318_45760</name>
</gene>
<organism evidence="2 3">
    <name type="scientific">Nocardia callitridis</name>
    <dbReference type="NCBI Taxonomy" id="648753"/>
    <lineage>
        <taxon>Bacteria</taxon>
        <taxon>Bacillati</taxon>
        <taxon>Actinomycetota</taxon>
        <taxon>Actinomycetes</taxon>
        <taxon>Mycobacteriales</taxon>
        <taxon>Nocardiaceae</taxon>
        <taxon>Nocardia</taxon>
    </lineage>
</organism>
<feature type="transmembrane region" description="Helical" evidence="1">
    <location>
        <begin position="7"/>
        <end position="36"/>
    </location>
</feature>
<evidence type="ECO:0000313" key="2">
    <source>
        <dbReference type="EMBL" id="GAA5062293.1"/>
    </source>
</evidence>
<dbReference type="SUPFAM" id="SSF54001">
    <property type="entry name" value="Cysteine proteinases"/>
    <property type="match status" value="1"/>
</dbReference>
<keyword evidence="3" id="KW-1185">Reference proteome</keyword>
<dbReference type="Gene3D" id="3.90.1720.10">
    <property type="entry name" value="endopeptidase domain like (from Nostoc punctiforme)"/>
    <property type="match status" value="1"/>
</dbReference>
<dbReference type="EMBL" id="BAABJM010000005">
    <property type="protein sequence ID" value="GAA5062293.1"/>
    <property type="molecule type" value="Genomic_DNA"/>
</dbReference>
<evidence type="ECO:0000256" key="1">
    <source>
        <dbReference type="SAM" id="Phobius"/>
    </source>
</evidence>
<proteinExistence type="predicted"/>